<evidence type="ECO:0000313" key="2">
    <source>
        <dbReference type="EMBL" id="QDK19903.1"/>
    </source>
</evidence>
<gene>
    <name evidence="2" type="ORF">ES815_17015</name>
</gene>
<dbReference type="Proteomes" id="UP000317812">
    <property type="component" value="Chromosome"/>
</dbReference>
<dbReference type="Pfam" id="PF11045">
    <property type="entry name" value="YbjM"/>
    <property type="match status" value="1"/>
</dbReference>
<reference evidence="2 3" key="1">
    <citation type="submission" date="2019-01" db="EMBL/GenBank/DDBJ databases">
        <title>Florfenicol resistance in Enterobacteriaceae and whole-genome sequence analysis of florfenicol-resistant Leclercia adecarboxylata strain R25.</title>
        <authorList>
            <person name="Bao Q."/>
            <person name="Ying Y."/>
        </authorList>
    </citation>
    <scope>NUCLEOTIDE SEQUENCE [LARGE SCALE GENOMIC DNA]</scope>
    <source>
        <strain evidence="2 3">R25</strain>
    </source>
</reference>
<keyword evidence="1" id="KW-0472">Membrane</keyword>
<proteinExistence type="predicted"/>
<protein>
    <recommendedName>
        <fullName evidence="4">Inner membrane protein YbjM</fullName>
    </recommendedName>
</protein>
<evidence type="ECO:0000256" key="1">
    <source>
        <dbReference type="SAM" id="Phobius"/>
    </source>
</evidence>
<dbReference type="EMBL" id="CP035382">
    <property type="protein sequence ID" value="QDK19903.1"/>
    <property type="molecule type" value="Genomic_DNA"/>
</dbReference>
<feature type="transmembrane region" description="Helical" evidence="1">
    <location>
        <begin position="35"/>
        <end position="55"/>
    </location>
</feature>
<sequence length="129" mass="14421">MNIKRNWFGVACCFLLFTAVCVCLTFRVRGAFMSAGYPGLGLLFFTLPGIAASFFSRGGEVIRPLIGAILAAPVCLVVMRMMFIPSRTMVQELAWLLSGVFWCALGALFFLFVRRALKNRRERIKTPSE</sequence>
<dbReference type="GO" id="GO:0016020">
    <property type="term" value="C:membrane"/>
    <property type="evidence" value="ECO:0007669"/>
    <property type="project" value="InterPro"/>
</dbReference>
<evidence type="ECO:0000313" key="3">
    <source>
        <dbReference type="Proteomes" id="UP000317812"/>
    </source>
</evidence>
<organism evidence="2 3">
    <name type="scientific">Leclercia adecarboxylata</name>
    <dbReference type="NCBI Taxonomy" id="83655"/>
    <lineage>
        <taxon>Bacteria</taxon>
        <taxon>Pseudomonadati</taxon>
        <taxon>Pseudomonadota</taxon>
        <taxon>Gammaproteobacteria</taxon>
        <taxon>Enterobacterales</taxon>
        <taxon>Enterobacteriaceae</taxon>
        <taxon>Leclercia</taxon>
    </lineage>
</organism>
<dbReference type="InterPro" id="IPR020368">
    <property type="entry name" value="Uncharacterised_YbjM"/>
</dbReference>
<evidence type="ECO:0008006" key="4">
    <source>
        <dbReference type="Google" id="ProtNLM"/>
    </source>
</evidence>
<dbReference type="RefSeq" id="WP_142488848.1">
    <property type="nucleotide sequence ID" value="NZ_CP035382.1"/>
</dbReference>
<keyword evidence="1" id="KW-1133">Transmembrane helix</keyword>
<feature type="transmembrane region" description="Helical" evidence="1">
    <location>
        <begin position="62"/>
        <end position="83"/>
    </location>
</feature>
<name>A0AAP9ALS6_9ENTR</name>
<keyword evidence="1" id="KW-0812">Transmembrane</keyword>
<feature type="transmembrane region" description="Helical" evidence="1">
    <location>
        <begin position="95"/>
        <end position="113"/>
    </location>
</feature>
<dbReference type="AlphaFoldDB" id="A0AAP9ALS6"/>
<accession>A0AAP9ALS6</accession>